<feature type="non-terminal residue" evidence="1">
    <location>
        <position position="1"/>
    </location>
</feature>
<dbReference type="OrthoDB" id="5858067at2759"/>
<keyword evidence="2" id="KW-1185">Reference proteome</keyword>
<feature type="non-terminal residue" evidence="1">
    <location>
        <position position="61"/>
    </location>
</feature>
<evidence type="ECO:0000313" key="2">
    <source>
        <dbReference type="Proteomes" id="UP000053766"/>
    </source>
</evidence>
<proteinExistence type="predicted"/>
<reference evidence="1 2" key="1">
    <citation type="submission" date="2013-11" db="EMBL/GenBank/DDBJ databases">
        <title>Draft genome of the bovine lungworm Dictyocaulus viviparus.</title>
        <authorList>
            <person name="Mitreva M."/>
        </authorList>
    </citation>
    <scope>NUCLEOTIDE SEQUENCE [LARGE SCALE GENOMIC DNA]</scope>
    <source>
        <strain evidence="1 2">HannoverDv2000</strain>
    </source>
</reference>
<reference evidence="2" key="2">
    <citation type="journal article" date="2016" name="Sci. Rep.">
        <title>Dictyocaulus viviparus genome, variome and transcriptome elucidate lungworm biology and support future intervention.</title>
        <authorList>
            <person name="McNulty S.N."/>
            <person name="Strube C."/>
            <person name="Rosa B.A."/>
            <person name="Martin J.C."/>
            <person name="Tyagi R."/>
            <person name="Choi Y.J."/>
            <person name="Wang Q."/>
            <person name="Hallsworth Pepin K."/>
            <person name="Zhang X."/>
            <person name="Ozersky P."/>
            <person name="Wilson R.K."/>
            <person name="Sternberg P.W."/>
            <person name="Gasser R.B."/>
            <person name="Mitreva M."/>
        </authorList>
    </citation>
    <scope>NUCLEOTIDE SEQUENCE [LARGE SCALE GENOMIC DNA]</scope>
    <source>
        <strain evidence="2">HannoverDv2000</strain>
    </source>
</reference>
<dbReference type="AlphaFoldDB" id="A0A0D8X7Z7"/>
<gene>
    <name evidence="1" type="ORF">DICVIV_14338</name>
</gene>
<dbReference type="EMBL" id="KN720737">
    <property type="protein sequence ID" value="KJH39774.1"/>
    <property type="molecule type" value="Genomic_DNA"/>
</dbReference>
<name>A0A0D8X7Z7_DICVI</name>
<accession>A0A0D8X7Z7</accession>
<sequence length="61" mass="6826">AKAIMLPYALRHLSRAEDWLAEQWELRLANFLITIHLSSAPIGGPTKHCPQKSQEIGINCS</sequence>
<dbReference type="Proteomes" id="UP000053766">
    <property type="component" value="Unassembled WGS sequence"/>
</dbReference>
<organism evidence="1 2">
    <name type="scientific">Dictyocaulus viviparus</name>
    <name type="common">Bovine lungworm</name>
    <dbReference type="NCBI Taxonomy" id="29172"/>
    <lineage>
        <taxon>Eukaryota</taxon>
        <taxon>Metazoa</taxon>
        <taxon>Ecdysozoa</taxon>
        <taxon>Nematoda</taxon>
        <taxon>Chromadorea</taxon>
        <taxon>Rhabditida</taxon>
        <taxon>Rhabditina</taxon>
        <taxon>Rhabditomorpha</taxon>
        <taxon>Strongyloidea</taxon>
        <taxon>Metastrongylidae</taxon>
        <taxon>Dictyocaulus</taxon>
    </lineage>
</organism>
<protein>
    <submittedName>
        <fullName evidence="1">Uncharacterized protein</fullName>
    </submittedName>
</protein>
<evidence type="ECO:0000313" key="1">
    <source>
        <dbReference type="EMBL" id="KJH39774.1"/>
    </source>
</evidence>